<dbReference type="InterPro" id="IPR051313">
    <property type="entry name" value="Bact_iron-sidero_bind"/>
</dbReference>
<name>D7WAW3_9CORY</name>
<proteinExistence type="inferred from homology"/>
<protein>
    <submittedName>
        <fullName evidence="7">Periplasmic binding protein</fullName>
    </submittedName>
</protein>
<evidence type="ECO:0000259" key="6">
    <source>
        <dbReference type="PROSITE" id="PS50983"/>
    </source>
</evidence>
<dbReference type="STRING" id="585529.HMPREF0291_10252"/>
<dbReference type="PANTHER" id="PTHR30532:SF24">
    <property type="entry name" value="FERRIC ENTEROBACTIN-BINDING PERIPLASMIC PROTEIN FEPB"/>
    <property type="match status" value="1"/>
</dbReference>
<dbReference type="Proteomes" id="UP000004208">
    <property type="component" value="Unassembled WGS sequence"/>
</dbReference>
<evidence type="ECO:0000256" key="3">
    <source>
        <dbReference type="ARBA" id="ARBA00022448"/>
    </source>
</evidence>
<dbReference type="InterPro" id="IPR002491">
    <property type="entry name" value="ABC_transptr_periplasmic_BD"/>
</dbReference>
<dbReference type="SUPFAM" id="SSF53807">
    <property type="entry name" value="Helical backbone' metal receptor"/>
    <property type="match status" value="1"/>
</dbReference>
<comment type="caution">
    <text evidence="7">The sequence shown here is derived from an EMBL/GenBank/DDBJ whole genome shotgun (WGS) entry which is preliminary data.</text>
</comment>
<reference evidence="7" key="1">
    <citation type="submission" date="2010-06" db="EMBL/GenBank/DDBJ databases">
        <authorList>
            <person name="Muzny D."/>
            <person name="Qin X."/>
            <person name="Buhay C."/>
            <person name="Dugan-Rocha S."/>
            <person name="Ding Y."/>
            <person name="Chen G."/>
            <person name="Hawes A."/>
            <person name="Holder M."/>
            <person name="Jhangiani S."/>
            <person name="Johnson A."/>
            <person name="Khan Z."/>
            <person name="Li Z."/>
            <person name="Liu W."/>
            <person name="Liu X."/>
            <person name="Perez L."/>
            <person name="Shen H."/>
            <person name="Wang Q."/>
            <person name="Watt J."/>
            <person name="Xi L."/>
            <person name="Xin Y."/>
            <person name="Zhou J."/>
            <person name="Deng J."/>
            <person name="Jiang H."/>
            <person name="Liu Y."/>
            <person name="Qu J."/>
            <person name="Song X.-Z."/>
            <person name="Zhang L."/>
            <person name="Villasana D."/>
            <person name="Johnson A."/>
            <person name="Liu J."/>
            <person name="Liyanage D."/>
            <person name="Lorensuhewa L."/>
            <person name="Robinson T."/>
            <person name="Song A."/>
            <person name="Song B.-B."/>
            <person name="Dinh H."/>
            <person name="Thornton R."/>
            <person name="Coyle M."/>
            <person name="Francisco L."/>
            <person name="Jackson L."/>
            <person name="Javaid M."/>
            <person name="Korchina V."/>
            <person name="Kovar C."/>
            <person name="Mata R."/>
            <person name="Mathew T."/>
            <person name="Ngo R."/>
            <person name="Nguyen L."/>
            <person name="Nguyen N."/>
            <person name="Okwuonu G."/>
            <person name="Ongeri F."/>
            <person name="Pham C."/>
            <person name="Simmons D."/>
            <person name="Wilczek-Boney K."/>
            <person name="Hale W."/>
            <person name="Jakkamsetti A."/>
            <person name="Pham P."/>
            <person name="Ruth R."/>
            <person name="San Lucas F."/>
            <person name="Warren J."/>
            <person name="Zhang J."/>
            <person name="Zhao Z."/>
            <person name="Zhou C."/>
            <person name="Zhu D."/>
            <person name="Lee S."/>
            <person name="Bess C."/>
            <person name="Blankenburg K."/>
            <person name="Forbes L."/>
            <person name="Fu Q."/>
            <person name="Gubbala S."/>
            <person name="Hirani K."/>
            <person name="Jayaseelan J.C."/>
            <person name="Lara F."/>
            <person name="Munidasa M."/>
            <person name="Palculict T."/>
            <person name="Patil S."/>
            <person name="Pu L.-L."/>
            <person name="Saada N."/>
            <person name="Tang L."/>
            <person name="Weissenberger G."/>
            <person name="Zhu Y."/>
            <person name="Hemphill L."/>
            <person name="Shang Y."/>
            <person name="Youmans B."/>
            <person name="Ayvaz T."/>
            <person name="Ross M."/>
            <person name="Santibanez J."/>
            <person name="Aqrawi P."/>
            <person name="Gross S."/>
            <person name="Joshi V."/>
            <person name="Fowler G."/>
            <person name="Nazareth L."/>
            <person name="Reid J."/>
            <person name="Worley K."/>
            <person name="Petrosino J."/>
            <person name="Highlander S."/>
            <person name="Gibbs R."/>
        </authorList>
    </citation>
    <scope>NUCLEOTIDE SEQUENCE [LARGE SCALE GENOMIC DNA]</scope>
    <source>
        <strain evidence="7">ATCC 33030</strain>
    </source>
</reference>
<dbReference type="GO" id="GO:0030288">
    <property type="term" value="C:outer membrane-bounded periplasmic space"/>
    <property type="evidence" value="ECO:0007669"/>
    <property type="project" value="TreeGrafter"/>
</dbReference>
<comment type="similarity">
    <text evidence="2">Belongs to the bacterial solute-binding protein 8 family.</text>
</comment>
<organism evidence="7 8">
    <name type="scientific">Corynebacterium genitalium ATCC 33030</name>
    <dbReference type="NCBI Taxonomy" id="585529"/>
    <lineage>
        <taxon>Bacteria</taxon>
        <taxon>Bacillati</taxon>
        <taxon>Actinomycetota</taxon>
        <taxon>Actinomycetes</taxon>
        <taxon>Mycobacteriales</taxon>
        <taxon>Corynebacteriaceae</taxon>
        <taxon>Corynebacterium</taxon>
    </lineage>
</organism>
<feature type="signal peptide" evidence="5">
    <location>
        <begin position="1"/>
        <end position="21"/>
    </location>
</feature>
<evidence type="ECO:0000256" key="1">
    <source>
        <dbReference type="ARBA" id="ARBA00004196"/>
    </source>
</evidence>
<dbReference type="EMBL" id="ACLJ02000001">
    <property type="protein sequence ID" value="EFK54994.1"/>
    <property type="molecule type" value="Genomic_DNA"/>
</dbReference>
<dbReference type="PANTHER" id="PTHR30532">
    <property type="entry name" value="IRON III DICITRATE-BINDING PERIPLASMIC PROTEIN"/>
    <property type="match status" value="1"/>
</dbReference>
<keyword evidence="8" id="KW-1185">Reference proteome</keyword>
<dbReference type="GO" id="GO:1901678">
    <property type="term" value="P:iron coordination entity transport"/>
    <property type="evidence" value="ECO:0007669"/>
    <property type="project" value="UniProtKB-ARBA"/>
</dbReference>
<comment type="subcellular location">
    <subcellularLocation>
        <location evidence="1">Cell envelope</location>
    </subcellularLocation>
</comment>
<dbReference type="HOGENOM" id="CLU_038034_1_1_11"/>
<dbReference type="Pfam" id="PF01497">
    <property type="entry name" value="Peripla_BP_2"/>
    <property type="match status" value="1"/>
</dbReference>
<keyword evidence="3" id="KW-0813">Transport</keyword>
<evidence type="ECO:0000256" key="2">
    <source>
        <dbReference type="ARBA" id="ARBA00008814"/>
    </source>
</evidence>
<dbReference type="Gene3D" id="3.40.50.1980">
    <property type="entry name" value="Nitrogenase molybdenum iron protein domain"/>
    <property type="match status" value="2"/>
</dbReference>
<accession>D7WAW3</accession>
<dbReference type="OrthoDB" id="1846031at2"/>
<dbReference type="AlphaFoldDB" id="D7WAW3"/>
<dbReference type="eggNOG" id="COG0614">
    <property type="taxonomic scope" value="Bacteria"/>
</dbReference>
<sequence>MNFLKKRAASTVALVATAAVALTGCSRGEGEPEPAANSAEMRVASLGLGDADTLLALGITPVAVAPWGAEGDIGPSGVGPWSEHLLGDADPVAIYNTASGFTADILEQVSAADPTHIVAVNQAVDVEAQESLENIAPTTLAPEEFDDWQVPWEDQVTAIAEGVGKESEGQELIKQTQQVFDDFRRDHPEVQGSRAAIVMPYDGKIGLYTAEDGRGQFIEDLGFDIPDELQGDGSTFFVDYAPENYTELNNVDYLFVLDYNGLVDQIKDDPTFKNLDVVRDGRVHYLDTDTGSAMSMPNPVTIPWVAERFEEQL</sequence>
<evidence type="ECO:0000256" key="4">
    <source>
        <dbReference type="ARBA" id="ARBA00022729"/>
    </source>
</evidence>
<feature type="chain" id="PRO_5038653158" evidence="5">
    <location>
        <begin position="22"/>
        <end position="313"/>
    </location>
</feature>
<dbReference type="PROSITE" id="PS50983">
    <property type="entry name" value="FE_B12_PBP"/>
    <property type="match status" value="1"/>
</dbReference>
<evidence type="ECO:0000313" key="8">
    <source>
        <dbReference type="Proteomes" id="UP000004208"/>
    </source>
</evidence>
<evidence type="ECO:0000256" key="5">
    <source>
        <dbReference type="SAM" id="SignalP"/>
    </source>
</evidence>
<feature type="domain" description="Fe/B12 periplasmic-binding" evidence="6">
    <location>
        <begin position="42"/>
        <end position="313"/>
    </location>
</feature>
<gene>
    <name evidence="7" type="ORF">HMPREF0291_10252</name>
</gene>
<dbReference type="RefSeq" id="WP_005286709.1">
    <property type="nucleotide sequence ID" value="NZ_CM000961.1"/>
</dbReference>
<dbReference type="PROSITE" id="PS51257">
    <property type="entry name" value="PROKAR_LIPOPROTEIN"/>
    <property type="match status" value="1"/>
</dbReference>
<evidence type="ECO:0000313" key="7">
    <source>
        <dbReference type="EMBL" id="EFK54994.1"/>
    </source>
</evidence>
<keyword evidence="4 5" id="KW-0732">Signal</keyword>